<dbReference type="EMBL" id="UINC01149815">
    <property type="protein sequence ID" value="SVD42510.1"/>
    <property type="molecule type" value="Genomic_DNA"/>
</dbReference>
<name>A0A382V7S9_9ZZZZ</name>
<organism evidence="1">
    <name type="scientific">marine metagenome</name>
    <dbReference type="NCBI Taxonomy" id="408172"/>
    <lineage>
        <taxon>unclassified sequences</taxon>
        <taxon>metagenomes</taxon>
        <taxon>ecological metagenomes</taxon>
    </lineage>
</organism>
<feature type="non-terminal residue" evidence="1">
    <location>
        <position position="1"/>
    </location>
</feature>
<proteinExistence type="predicted"/>
<accession>A0A382V7S9</accession>
<evidence type="ECO:0008006" key="2">
    <source>
        <dbReference type="Google" id="ProtNLM"/>
    </source>
</evidence>
<dbReference type="AlphaFoldDB" id="A0A382V7S9"/>
<sequence length="287" mass="33346">TVIARPPVLAPNWDALRRFDANFSEVLFRDFAYSLFSKIHEARGSNRLLQYRQFLSDKAMKELEEMGSYTEDVYGVVVGALNVRIWKRPFEGEDNIVVKLSFDANYTEVIRSQNRPQAVYTYQAWYLSRKANVLSPTPDKITAFDCVGCGSAYEPAESGECKHCGKVYDPGQHHWKVDSVSQLNRKIVGPALTSKAVDVGLNLPTVRDSNLERHRAQFIETYPDMNFQVAIARFQHIYYTLQKSWSEQDLDQLRPFETDSLFQNHRYWVEEYRRQNLRNVLKNVTLD</sequence>
<gene>
    <name evidence="1" type="ORF">METZ01_LOCUS395364</name>
</gene>
<feature type="non-terminal residue" evidence="1">
    <location>
        <position position="287"/>
    </location>
</feature>
<protein>
    <recommendedName>
        <fullName evidence="2">Tim44-like domain-containing protein</fullName>
    </recommendedName>
</protein>
<reference evidence="1" key="1">
    <citation type="submission" date="2018-05" db="EMBL/GenBank/DDBJ databases">
        <authorList>
            <person name="Lanie J.A."/>
            <person name="Ng W.-L."/>
            <person name="Kazmierczak K.M."/>
            <person name="Andrzejewski T.M."/>
            <person name="Davidsen T.M."/>
            <person name="Wayne K.J."/>
            <person name="Tettelin H."/>
            <person name="Glass J.I."/>
            <person name="Rusch D."/>
            <person name="Podicherti R."/>
            <person name="Tsui H.-C.T."/>
            <person name="Winkler M.E."/>
        </authorList>
    </citation>
    <scope>NUCLEOTIDE SEQUENCE</scope>
</reference>
<evidence type="ECO:0000313" key="1">
    <source>
        <dbReference type="EMBL" id="SVD42510.1"/>
    </source>
</evidence>